<dbReference type="Pfam" id="PF02518">
    <property type="entry name" value="HATPase_c"/>
    <property type="match status" value="1"/>
</dbReference>
<evidence type="ECO:0000256" key="3">
    <source>
        <dbReference type="ARBA" id="ARBA00022553"/>
    </source>
</evidence>
<organism evidence="14 15">
    <name type="scientific">Streptomyces lacrimifluminis</name>
    <dbReference type="NCBI Taxonomy" id="1500077"/>
    <lineage>
        <taxon>Bacteria</taxon>
        <taxon>Bacillati</taxon>
        <taxon>Actinomycetota</taxon>
        <taxon>Actinomycetes</taxon>
        <taxon>Kitasatosporales</taxon>
        <taxon>Streptomycetaceae</taxon>
        <taxon>Streptomyces</taxon>
    </lineage>
</organism>
<reference evidence="14" key="1">
    <citation type="journal article" date="2014" name="Int. J. Syst. Evol. Microbiol.">
        <title>Complete genome sequence of Corynebacterium casei LMG S-19264T (=DSM 44701T), isolated from a smear-ripened cheese.</title>
        <authorList>
            <consortium name="US DOE Joint Genome Institute (JGI-PGF)"/>
            <person name="Walter F."/>
            <person name="Albersmeier A."/>
            <person name="Kalinowski J."/>
            <person name="Ruckert C."/>
        </authorList>
    </citation>
    <scope>NUCLEOTIDE SEQUENCE</scope>
    <source>
        <strain evidence="14">CGMCC 4.7272</strain>
    </source>
</reference>
<evidence type="ECO:0000256" key="5">
    <source>
        <dbReference type="ARBA" id="ARBA00022741"/>
    </source>
</evidence>
<dbReference type="EMBL" id="BMMU01000014">
    <property type="protein sequence ID" value="GGJ42304.1"/>
    <property type="molecule type" value="Genomic_DNA"/>
</dbReference>
<evidence type="ECO:0000256" key="6">
    <source>
        <dbReference type="ARBA" id="ARBA00022777"/>
    </source>
</evidence>
<feature type="transmembrane region" description="Helical" evidence="10">
    <location>
        <begin position="87"/>
        <end position="105"/>
    </location>
</feature>
<feature type="region of interest" description="Disordered" evidence="9">
    <location>
        <begin position="383"/>
        <end position="404"/>
    </location>
</feature>
<reference evidence="14" key="2">
    <citation type="submission" date="2020-09" db="EMBL/GenBank/DDBJ databases">
        <authorList>
            <person name="Sun Q."/>
            <person name="Zhou Y."/>
        </authorList>
    </citation>
    <scope>NUCLEOTIDE SEQUENCE</scope>
    <source>
        <strain evidence="14">CGMCC 4.7272</strain>
    </source>
</reference>
<dbReference type="InterPro" id="IPR050482">
    <property type="entry name" value="Sensor_HK_TwoCompSys"/>
</dbReference>
<evidence type="ECO:0000256" key="9">
    <source>
        <dbReference type="SAM" id="MobiDB-lite"/>
    </source>
</evidence>
<proteinExistence type="predicted"/>
<keyword evidence="10" id="KW-0472">Membrane</keyword>
<evidence type="ECO:0000256" key="4">
    <source>
        <dbReference type="ARBA" id="ARBA00022679"/>
    </source>
</evidence>
<dbReference type="SUPFAM" id="SSF55874">
    <property type="entry name" value="ATPase domain of HSP90 chaperone/DNA topoisomerase II/histidine kinase"/>
    <property type="match status" value="1"/>
</dbReference>
<feature type="domain" description="Signal transduction histidine kinase subgroup 3 dimerisation and phosphoacceptor" evidence="12">
    <location>
        <begin position="231"/>
        <end position="297"/>
    </location>
</feature>
<keyword evidence="7" id="KW-0067">ATP-binding</keyword>
<dbReference type="GO" id="GO:0000155">
    <property type="term" value="F:phosphorelay sensor kinase activity"/>
    <property type="evidence" value="ECO:0007669"/>
    <property type="project" value="InterPro"/>
</dbReference>
<gene>
    <name evidence="14" type="ORF">GCM10012282_43920</name>
</gene>
<keyword evidence="10" id="KW-0812">Transmembrane</keyword>
<feature type="transmembrane region" description="Helical" evidence="10">
    <location>
        <begin position="112"/>
        <end position="132"/>
    </location>
</feature>
<evidence type="ECO:0000256" key="10">
    <source>
        <dbReference type="SAM" id="Phobius"/>
    </source>
</evidence>
<evidence type="ECO:0000313" key="15">
    <source>
        <dbReference type="Proteomes" id="UP000625682"/>
    </source>
</evidence>
<feature type="compositionally biased region" description="Low complexity" evidence="9">
    <location>
        <begin position="1"/>
        <end position="19"/>
    </location>
</feature>
<name>A0A917L4Y4_9ACTN</name>
<evidence type="ECO:0000259" key="13">
    <source>
        <dbReference type="Pfam" id="PF23539"/>
    </source>
</evidence>
<dbReference type="RefSeq" id="WP_189149071.1">
    <property type="nucleotide sequence ID" value="NZ_BAABER010000027.1"/>
</dbReference>
<dbReference type="InterPro" id="IPR011712">
    <property type="entry name" value="Sig_transdc_His_kin_sub3_dim/P"/>
</dbReference>
<dbReference type="CDD" id="cd16917">
    <property type="entry name" value="HATPase_UhpB-NarQ-NarX-like"/>
    <property type="match status" value="1"/>
</dbReference>
<keyword evidence="4" id="KW-0808">Transferase</keyword>
<dbReference type="InterPro" id="IPR036890">
    <property type="entry name" value="HATPase_C_sf"/>
</dbReference>
<dbReference type="InterPro" id="IPR003594">
    <property type="entry name" value="HATPase_dom"/>
</dbReference>
<dbReference type="GO" id="GO:0046983">
    <property type="term" value="F:protein dimerization activity"/>
    <property type="evidence" value="ECO:0007669"/>
    <property type="project" value="InterPro"/>
</dbReference>
<accession>A0A917L4Y4</accession>
<keyword evidence="10" id="KW-1133">Transmembrane helix</keyword>
<evidence type="ECO:0000256" key="1">
    <source>
        <dbReference type="ARBA" id="ARBA00000085"/>
    </source>
</evidence>
<dbReference type="GO" id="GO:0005524">
    <property type="term" value="F:ATP binding"/>
    <property type="evidence" value="ECO:0007669"/>
    <property type="project" value="UniProtKB-KW"/>
</dbReference>
<dbReference type="Pfam" id="PF23539">
    <property type="entry name" value="DUF7134"/>
    <property type="match status" value="1"/>
</dbReference>
<dbReference type="PANTHER" id="PTHR24421">
    <property type="entry name" value="NITRATE/NITRITE SENSOR PROTEIN NARX-RELATED"/>
    <property type="match status" value="1"/>
</dbReference>
<feature type="domain" description="DUF7134" evidence="13">
    <location>
        <begin position="48"/>
        <end position="203"/>
    </location>
</feature>
<feature type="region of interest" description="Disordered" evidence="9">
    <location>
        <begin position="1"/>
        <end position="21"/>
    </location>
</feature>
<feature type="transmembrane region" description="Helical" evidence="10">
    <location>
        <begin position="152"/>
        <end position="172"/>
    </location>
</feature>
<sequence length="456" mass="48775">MSPQRAAAAAPTARRALPPSSGLDDAWAHPLLGRLLRGQTRHRELDVRHPWLLDTAVVLIVALVSLPDLLSPDSNGPFGEASSRGQLPTAVMCAFAIALVVPLWWRRRAPAISFFVILLVSMVQWSLGVWQQAGVSALITLYTLAVRGSLRVLGWAVALTFVSLTLAVFLLLKQVEHPLLGLFFLLGTTTAAVAIGLTLRIRRMYLAALEDRATRLEIERDQRVRLTAAAERARVAREMHDIVGHNLSVMVSVADGAATLAANRNEQSAEALRILGDTGRQAMGELRRVLGVLRQEQEHERLLGPQPGIRDLDPLLTRVRAAGLSVTYRTEGSLDSLGIGVQLTVYRVVQEALTNTLRHAGPGSTAEVAVAAAAGRLRIRVTDTGTAPGTPVREVPGSQAGVDSGHGLVGIRQRAAMYGGDVTAGPRDTGPGWLVDVVLDLPSSAPTMPVSGEQLP</sequence>
<keyword evidence="3" id="KW-0597">Phosphoprotein</keyword>
<evidence type="ECO:0000256" key="2">
    <source>
        <dbReference type="ARBA" id="ARBA00012438"/>
    </source>
</evidence>
<keyword evidence="8" id="KW-0902">Two-component regulatory system</keyword>
<dbReference type="Pfam" id="PF07730">
    <property type="entry name" value="HisKA_3"/>
    <property type="match status" value="1"/>
</dbReference>
<evidence type="ECO:0000259" key="12">
    <source>
        <dbReference type="Pfam" id="PF07730"/>
    </source>
</evidence>
<evidence type="ECO:0000259" key="11">
    <source>
        <dbReference type="Pfam" id="PF02518"/>
    </source>
</evidence>
<comment type="caution">
    <text evidence="14">The sequence shown here is derived from an EMBL/GenBank/DDBJ whole genome shotgun (WGS) entry which is preliminary data.</text>
</comment>
<evidence type="ECO:0000256" key="7">
    <source>
        <dbReference type="ARBA" id="ARBA00022840"/>
    </source>
</evidence>
<keyword evidence="15" id="KW-1185">Reference proteome</keyword>
<evidence type="ECO:0000313" key="14">
    <source>
        <dbReference type="EMBL" id="GGJ42304.1"/>
    </source>
</evidence>
<dbReference type="Proteomes" id="UP000625682">
    <property type="component" value="Unassembled WGS sequence"/>
</dbReference>
<keyword evidence="6 14" id="KW-0418">Kinase</keyword>
<feature type="domain" description="Histidine kinase/HSP90-like ATPase" evidence="11">
    <location>
        <begin position="341"/>
        <end position="437"/>
    </location>
</feature>
<comment type="catalytic activity">
    <reaction evidence="1">
        <text>ATP + protein L-histidine = ADP + protein N-phospho-L-histidine.</text>
        <dbReference type="EC" id="2.7.13.3"/>
    </reaction>
</comment>
<dbReference type="GO" id="GO:0016020">
    <property type="term" value="C:membrane"/>
    <property type="evidence" value="ECO:0007669"/>
    <property type="project" value="InterPro"/>
</dbReference>
<dbReference type="EC" id="2.7.13.3" evidence="2"/>
<dbReference type="PANTHER" id="PTHR24421:SF10">
    <property type="entry name" value="NITRATE_NITRITE SENSOR PROTEIN NARQ"/>
    <property type="match status" value="1"/>
</dbReference>
<evidence type="ECO:0000256" key="8">
    <source>
        <dbReference type="ARBA" id="ARBA00023012"/>
    </source>
</evidence>
<dbReference type="Gene3D" id="1.20.5.1930">
    <property type="match status" value="1"/>
</dbReference>
<keyword evidence="5" id="KW-0547">Nucleotide-binding</keyword>
<feature type="transmembrane region" description="Helical" evidence="10">
    <location>
        <begin position="179"/>
        <end position="199"/>
    </location>
</feature>
<dbReference type="InterPro" id="IPR055558">
    <property type="entry name" value="DUF7134"/>
</dbReference>
<dbReference type="Gene3D" id="3.30.565.10">
    <property type="entry name" value="Histidine kinase-like ATPase, C-terminal domain"/>
    <property type="match status" value="1"/>
</dbReference>
<feature type="transmembrane region" description="Helical" evidence="10">
    <location>
        <begin position="51"/>
        <end position="67"/>
    </location>
</feature>
<protein>
    <recommendedName>
        <fullName evidence="2">histidine kinase</fullName>
        <ecNumber evidence="2">2.7.13.3</ecNumber>
    </recommendedName>
</protein>
<dbReference type="AlphaFoldDB" id="A0A917L4Y4"/>